<dbReference type="InterPro" id="IPR010530">
    <property type="entry name" value="B12D"/>
</dbReference>
<organism evidence="1 2">
    <name type="scientific">Coccomyxa viridis</name>
    <dbReference type="NCBI Taxonomy" id="1274662"/>
    <lineage>
        <taxon>Eukaryota</taxon>
        <taxon>Viridiplantae</taxon>
        <taxon>Chlorophyta</taxon>
        <taxon>core chlorophytes</taxon>
        <taxon>Trebouxiophyceae</taxon>
        <taxon>Trebouxiophyceae incertae sedis</taxon>
        <taxon>Coccomyxaceae</taxon>
        <taxon>Coccomyxa</taxon>
    </lineage>
</organism>
<accession>A0AAV1HYZ1</accession>
<dbReference type="PANTHER" id="PTHR33417">
    <property type="entry name" value="G-BOX BINDING PROTEIN"/>
    <property type="match status" value="1"/>
</dbReference>
<comment type="caution">
    <text evidence="1">The sequence shown here is derived from an EMBL/GenBank/DDBJ whole genome shotgun (WGS) entry which is preliminary data.</text>
</comment>
<keyword evidence="2" id="KW-1185">Reference proteome</keyword>
<reference evidence="1 2" key="1">
    <citation type="submission" date="2023-10" db="EMBL/GenBank/DDBJ databases">
        <authorList>
            <person name="Maclean D."/>
            <person name="Macfadyen A."/>
        </authorList>
    </citation>
    <scope>NUCLEOTIDE SEQUENCE [LARGE SCALE GENOMIC DNA]</scope>
</reference>
<dbReference type="AlphaFoldDB" id="A0AAV1HYZ1"/>
<sequence>MPPKPYRWVRPDVMPLFAAVAVGIGAVATITTRKLFADPSVTTWRSQRDHEVRPEEGEPYKDSALRRFVHGRKVEMFPDNLMGRTLERAKEHPKAN</sequence>
<dbReference type="Proteomes" id="UP001314263">
    <property type="component" value="Unassembled WGS sequence"/>
</dbReference>
<dbReference type="Pfam" id="PF06522">
    <property type="entry name" value="B12D"/>
    <property type="match status" value="1"/>
</dbReference>
<evidence type="ECO:0000313" key="2">
    <source>
        <dbReference type="Proteomes" id="UP001314263"/>
    </source>
</evidence>
<proteinExistence type="predicted"/>
<name>A0AAV1HYZ1_9CHLO</name>
<dbReference type="EMBL" id="CAUYUE010000003">
    <property type="protein sequence ID" value="CAK0754175.1"/>
    <property type="molecule type" value="Genomic_DNA"/>
</dbReference>
<evidence type="ECO:0000313" key="1">
    <source>
        <dbReference type="EMBL" id="CAK0754175.1"/>
    </source>
</evidence>
<protein>
    <submittedName>
        <fullName evidence="1">Uncharacterized protein</fullName>
    </submittedName>
</protein>
<gene>
    <name evidence="1" type="ORF">CVIRNUC_002277</name>
</gene>